<evidence type="ECO:0000256" key="12">
    <source>
        <dbReference type="ARBA" id="ARBA00023139"/>
    </source>
</evidence>
<dbReference type="OrthoDB" id="9815244at2"/>
<dbReference type="Pfam" id="PF02563">
    <property type="entry name" value="Poly_export"/>
    <property type="match status" value="1"/>
</dbReference>
<dbReference type="GO" id="GO:0006811">
    <property type="term" value="P:monoatomic ion transport"/>
    <property type="evidence" value="ECO:0007669"/>
    <property type="project" value="UniProtKB-KW"/>
</dbReference>
<feature type="signal peptide" evidence="15">
    <location>
        <begin position="1"/>
        <end position="19"/>
    </location>
</feature>
<keyword evidence="4" id="KW-1134">Transmembrane beta strand</keyword>
<evidence type="ECO:0000313" key="18">
    <source>
        <dbReference type="EMBL" id="SEI40725.1"/>
    </source>
</evidence>
<dbReference type="PANTHER" id="PTHR33619">
    <property type="entry name" value="POLYSACCHARIDE EXPORT PROTEIN GFCE-RELATED"/>
    <property type="match status" value="1"/>
</dbReference>
<evidence type="ECO:0000256" key="4">
    <source>
        <dbReference type="ARBA" id="ARBA00022452"/>
    </source>
</evidence>
<gene>
    <name evidence="18" type="ORF">SAMN05192539_1001212</name>
</gene>
<feature type="domain" description="SLBB" evidence="17">
    <location>
        <begin position="285"/>
        <end position="380"/>
    </location>
</feature>
<dbReference type="GO" id="GO:0015288">
    <property type="term" value="F:porin activity"/>
    <property type="evidence" value="ECO:0007669"/>
    <property type="project" value="UniProtKB-KW"/>
</dbReference>
<evidence type="ECO:0000256" key="5">
    <source>
        <dbReference type="ARBA" id="ARBA00022597"/>
    </source>
</evidence>
<reference evidence="19" key="1">
    <citation type="submission" date="2016-10" db="EMBL/GenBank/DDBJ databases">
        <authorList>
            <person name="Varghese N."/>
            <person name="Submissions S."/>
        </authorList>
    </citation>
    <scope>NUCLEOTIDE SEQUENCE [LARGE SCALE GENOMIC DNA]</scope>
    <source>
        <strain evidence="19">LMG 26031</strain>
    </source>
</reference>
<evidence type="ECO:0000256" key="10">
    <source>
        <dbReference type="ARBA" id="ARBA00023114"/>
    </source>
</evidence>
<dbReference type="RefSeq" id="WP_090861813.1">
    <property type="nucleotide sequence ID" value="NZ_FNYE01000001.1"/>
</dbReference>
<sequence>MTIRILLAGLTCLSLGACAIAPGPFLDSDRLDTSRQPQYAAPKYEVTPIDIAYFAQERAAAKPSVCPLKCLTPEERATYDYQIGVNDQLTIIVWDHPELTGGGTSPNLPPIPQGAAGGATPGNLVAPQGSTIAVLSPSTGGESGLAVRVARDGTIFFPRAGRVKVLGKTTRQVQELLTKAISKTIRDPQIDVRVSGFNSQIVQVTGNVRNPTPESITDLPLSVLDAINRAGGAQTDADLQDVGITRNGVRYRVDVASLLETGDPNQNVILKDGDLVDIPDRSNSRVFVLGEVARPTSLPMNRGKLTLADAIAGVNSLDVRNADPRSIYVIRGVDKSLGADKSPAADKSLAPDVFRLDMTQVDAIMLMTKFQLQPKDVVYVQVASVARFNRILDTITPALQTLFFTKELAR</sequence>
<evidence type="ECO:0000256" key="2">
    <source>
        <dbReference type="ARBA" id="ARBA00009450"/>
    </source>
</evidence>
<dbReference type="Gene3D" id="3.10.560.10">
    <property type="entry name" value="Outer membrane lipoprotein wza domain like"/>
    <property type="match status" value="2"/>
</dbReference>
<evidence type="ECO:0000256" key="3">
    <source>
        <dbReference type="ARBA" id="ARBA00022448"/>
    </source>
</evidence>
<evidence type="ECO:0000256" key="9">
    <source>
        <dbReference type="ARBA" id="ARBA00023065"/>
    </source>
</evidence>
<organism evidence="18 19">
    <name type="scientific">Paraburkholderia diazotrophica</name>
    <dbReference type="NCBI Taxonomy" id="667676"/>
    <lineage>
        <taxon>Bacteria</taxon>
        <taxon>Pseudomonadati</taxon>
        <taxon>Pseudomonadota</taxon>
        <taxon>Betaproteobacteria</taxon>
        <taxon>Burkholderiales</taxon>
        <taxon>Burkholderiaceae</taxon>
        <taxon>Paraburkholderia</taxon>
    </lineage>
</organism>
<evidence type="ECO:0000256" key="1">
    <source>
        <dbReference type="ARBA" id="ARBA00004571"/>
    </source>
</evidence>
<comment type="similarity">
    <text evidence="2">Belongs to the BexD/CtrA/VexA family.</text>
</comment>
<evidence type="ECO:0000256" key="6">
    <source>
        <dbReference type="ARBA" id="ARBA00022692"/>
    </source>
</evidence>
<dbReference type="InterPro" id="IPR054765">
    <property type="entry name" value="SLBB_dom"/>
</dbReference>
<keyword evidence="19" id="KW-1185">Reference proteome</keyword>
<feature type="domain" description="Polysaccharide export protein N-terminal" evidence="16">
    <location>
        <begin position="77"/>
        <end position="194"/>
    </location>
</feature>
<keyword evidence="12" id="KW-0564">Palmitate</keyword>
<dbReference type="Proteomes" id="UP000198866">
    <property type="component" value="Unassembled WGS sequence"/>
</dbReference>
<name>A0A1H6QN93_9BURK</name>
<keyword evidence="10" id="KW-0626">Porin</keyword>
<evidence type="ECO:0000256" key="8">
    <source>
        <dbReference type="ARBA" id="ARBA00023047"/>
    </source>
</evidence>
<feature type="domain" description="SLBB" evidence="17">
    <location>
        <begin position="200"/>
        <end position="276"/>
    </location>
</feature>
<keyword evidence="7 15" id="KW-0732">Signal</keyword>
<keyword evidence="11" id="KW-0472">Membrane</keyword>
<comment type="subcellular location">
    <subcellularLocation>
        <location evidence="1">Cell outer membrane</location>
        <topology evidence="1">Multi-pass membrane protein</topology>
    </subcellularLocation>
</comment>
<proteinExistence type="inferred from homology"/>
<evidence type="ECO:0000256" key="11">
    <source>
        <dbReference type="ARBA" id="ARBA00023136"/>
    </source>
</evidence>
<dbReference type="PROSITE" id="PS51257">
    <property type="entry name" value="PROKAR_LIPOPROTEIN"/>
    <property type="match status" value="1"/>
</dbReference>
<evidence type="ECO:0000256" key="7">
    <source>
        <dbReference type="ARBA" id="ARBA00022729"/>
    </source>
</evidence>
<dbReference type="EMBL" id="FNYE01000001">
    <property type="protein sequence ID" value="SEI40725.1"/>
    <property type="molecule type" value="Genomic_DNA"/>
</dbReference>
<evidence type="ECO:0000259" key="17">
    <source>
        <dbReference type="Pfam" id="PF22461"/>
    </source>
</evidence>
<evidence type="ECO:0000256" key="13">
    <source>
        <dbReference type="ARBA" id="ARBA00023237"/>
    </source>
</evidence>
<accession>A0A1H6QN93</accession>
<evidence type="ECO:0000313" key="19">
    <source>
        <dbReference type="Proteomes" id="UP000198866"/>
    </source>
</evidence>
<dbReference type="PANTHER" id="PTHR33619:SF3">
    <property type="entry name" value="POLYSACCHARIDE EXPORT PROTEIN GFCE-RELATED"/>
    <property type="match status" value="1"/>
</dbReference>
<evidence type="ECO:0000256" key="14">
    <source>
        <dbReference type="ARBA" id="ARBA00023288"/>
    </source>
</evidence>
<keyword evidence="13" id="KW-0998">Cell outer membrane</keyword>
<dbReference type="InterPro" id="IPR049712">
    <property type="entry name" value="Poly_export"/>
</dbReference>
<keyword evidence="14" id="KW-0449">Lipoprotein</keyword>
<keyword evidence="3" id="KW-0813">Transport</keyword>
<protein>
    <submittedName>
        <fullName evidence="18">Polysaccharide export outer membrane protein</fullName>
    </submittedName>
</protein>
<evidence type="ECO:0000259" key="16">
    <source>
        <dbReference type="Pfam" id="PF02563"/>
    </source>
</evidence>
<dbReference type="Gene3D" id="3.30.1950.10">
    <property type="entry name" value="wza like domain"/>
    <property type="match status" value="1"/>
</dbReference>
<dbReference type="STRING" id="667676.SAMN05192539_1001212"/>
<dbReference type="InterPro" id="IPR003715">
    <property type="entry name" value="Poly_export_N"/>
</dbReference>
<evidence type="ECO:0000256" key="15">
    <source>
        <dbReference type="SAM" id="SignalP"/>
    </source>
</evidence>
<feature type="chain" id="PRO_5011651144" evidence="15">
    <location>
        <begin position="20"/>
        <end position="410"/>
    </location>
</feature>
<keyword evidence="6" id="KW-0812">Transmembrane</keyword>
<dbReference type="GO" id="GO:0009279">
    <property type="term" value="C:cell outer membrane"/>
    <property type="evidence" value="ECO:0007669"/>
    <property type="project" value="UniProtKB-SubCell"/>
</dbReference>
<dbReference type="GO" id="GO:0015159">
    <property type="term" value="F:polysaccharide transmembrane transporter activity"/>
    <property type="evidence" value="ECO:0007669"/>
    <property type="project" value="InterPro"/>
</dbReference>
<dbReference type="Pfam" id="PF22461">
    <property type="entry name" value="SLBB_2"/>
    <property type="match status" value="2"/>
</dbReference>
<keyword evidence="9" id="KW-0406">Ion transport</keyword>
<keyword evidence="8" id="KW-0625">Polysaccharide transport</keyword>
<dbReference type="GO" id="GO:0046930">
    <property type="term" value="C:pore complex"/>
    <property type="evidence" value="ECO:0007669"/>
    <property type="project" value="UniProtKB-KW"/>
</dbReference>
<dbReference type="AlphaFoldDB" id="A0A1H6QN93"/>
<keyword evidence="5" id="KW-0762">Sugar transport</keyword>